<accession>R0M8J5</accession>
<dbReference type="VEuPathDB" id="MicrosporidiaDB:NBO_31g0012"/>
<protein>
    <submittedName>
        <fullName evidence="1">Uncharacterized protein</fullName>
    </submittedName>
</protein>
<dbReference type="HOGENOM" id="CLU_1496654_0_0_1"/>
<name>R0M8J5_NOSB1</name>
<organism evidence="1 2">
    <name type="scientific">Nosema bombycis (strain CQ1 / CVCC 102059)</name>
    <name type="common">Microsporidian parasite</name>
    <name type="synonym">Pebrine of silkworm</name>
    <dbReference type="NCBI Taxonomy" id="578461"/>
    <lineage>
        <taxon>Eukaryota</taxon>
        <taxon>Fungi</taxon>
        <taxon>Fungi incertae sedis</taxon>
        <taxon>Microsporidia</taxon>
        <taxon>Nosematidae</taxon>
        <taxon>Nosema</taxon>
    </lineage>
</organism>
<dbReference type="STRING" id="578461.R0M8J5"/>
<dbReference type="AlphaFoldDB" id="R0M8J5"/>
<evidence type="ECO:0000313" key="1">
    <source>
        <dbReference type="EMBL" id="EOB14294.1"/>
    </source>
</evidence>
<dbReference type="OrthoDB" id="2189670at2759"/>
<evidence type="ECO:0000313" key="2">
    <source>
        <dbReference type="Proteomes" id="UP000016927"/>
    </source>
</evidence>
<dbReference type="Proteomes" id="UP000016927">
    <property type="component" value="Unassembled WGS sequence"/>
</dbReference>
<reference evidence="1 2" key="1">
    <citation type="journal article" date="2013" name="BMC Genomics">
        <title>Comparative genomics of parasitic silkworm microsporidia reveal an association between genome expansion and host adaptation.</title>
        <authorList>
            <person name="Pan G."/>
            <person name="Xu J."/>
            <person name="Li T."/>
            <person name="Xia Q."/>
            <person name="Liu S.L."/>
            <person name="Zhang G."/>
            <person name="Li S."/>
            <person name="Li C."/>
            <person name="Liu H."/>
            <person name="Yang L."/>
            <person name="Liu T."/>
            <person name="Zhang X."/>
            <person name="Wu Z."/>
            <person name="Fan W."/>
            <person name="Dang X."/>
            <person name="Xiang H."/>
            <person name="Tao M."/>
            <person name="Li Y."/>
            <person name="Hu J."/>
            <person name="Li Z."/>
            <person name="Lin L."/>
            <person name="Luo J."/>
            <person name="Geng L."/>
            <person name="Wang L."/>
            <person name="Long M."/>
            <person name="Wan Y."/>
            <person name="He N."/>
            <person name="Zhang Z."/>
            <person name="Lu C."/>
            <person name="Keeling P.J."/>
            <person name="Wang J."/>
            <person name="Xiang Z."/>
            <person name="Zhou Z."/>
        </authorList>
    </citation>
    <scope>NUCLEOTIDE SEQUENCE [LARGE SCALE GENOMIC DNA]</scope>
    <source>
        <strain evidence="2">CQ1 / CVCC 102059</strain>
    </source>
</reference>
<dbReference type="EMBL" id="KB908939">
    <property type="protein sequence ID" value="EOB14294.1"/>
    <property type="molecule type" value="Genomic_DNA"/>
</dbReference>
<sequence length="180" mass="21069">MKGVKGIKCNSNMKGIKWKGLKEGSMKGNRKPADLKDNIKVNYNLKDNRKDNTLVDSILLKQYNISPLLIFLNQIKIKNQFKIPSFDVFSLLNPIHLSLLILFLNVKGEYNTIVREFKKFTSKFKELKNVKDEEILNYYYDLLDFGFINEKGLFLYSEYELKEYIGSKGTMYLKKMLKGI</sequence>
<keyword evidence="2" id="KW-1185">Reference proteome</keyword>
<gene>
    <name evidence="1" type="ORF">NBO_31g0012</name>
</gene>
<proteinExistence type="predicted"/>